<protein>
    <recommendedName>
        <fullName evidence="2">asparaginase</fullName>
        <ecNumber evidence="2">3.5.1.1</ecNumber>
    </recommendedName>
</protein>
<dbReference type="SFLD" id="SFLDS00057">
    <property type="entry name" value="Glutaminase/Asparaginase"/>
    <property type="match status" value="1"/>
</dbReference>
<dbReference type="FunFam" id="3.40.50.40:FF:000001">
    <property type="entry name" value="L-asparaginase 1"/>
    <property type="match status" value="1"/>
</dbReference>
<dbReference type="PRINTS" id="PR00139">
    <property type="entry name" value="ASNGLNASE"/>
</dbReference>
<evidence type="ECO:0000313" key="11">
    <source>
        <dbReference type="Proteomes" id="UP000181976"/>
    </source>
</evidence>
<dbReference type="InterPro" id="IPR037152">
    <property type="entry name" value="L-asparaginase_N_sf"/>
</dbReference>
<evidence type="ECO:0000256" key="4">
    <source>
        <dbReference type="PIRSR" id="PIRSR001220-1"/>
    </source>
</evidence>
<dbReference type="AlphaFoldDB" id="A0A1I1XZH0"/>
<organism evidence="10 11">
    <name type="scientific">Thermophagus xiamenensis</name>
    <dbReference type="NCBI Taxonomy" id="385682"/>
    <lineage>
        <taxon>Bacteria</taxon>
        <taxon>Pseudomonadati</taxon>
        <taxon>Bacteroidota</taxon>
        <taxon>Bacteroidia</taxon>
        <taxon>Marinilabiliales</taxon>
        <taxon>Marinilabiliaceae</taxon>
        <taxon>Thermophagus</taxon>
    </lineage>
</organism>
<dbReference type="PIRSF" id="PIRSF500176">
    <property type="entry name" value="L_ASNase"/>
    <property type="match status" value="1"/>
</dbReference>
<dbReference type="PIRSF" id="PIRSF001220">
    <property type="entry name" value="L-ASNase_gatD"/>
    <property type="match status" value="1"/>
</dbReference>
<dbReference type="PANTHER" id="PTHR11707">
    <property type="entry name" value="L-ASPARAGINASE"/>
    <property type="match status" value="1"/>
</dbReference>
<evidence type="ECO:0000256" key="1">
    <source>
        <dbReference type="ARBA" id="ARBA00010518"/>
    </source>
</evidence>
<dbReference type="PROSITE" id="PS00144">
    <property type="entry name" value="ASN_GLN_ASE_1"/>
    <property type="match status" value="1"/>
</dbReference>
<dbReference type="InterPro" id="IPR006034">
    <property type="entry name" value="Asparaginase/glutaminase-like"/>
</dbReference>
<dbReference type="FunCoup" id="A0A1I1XZH0">
    <property type="interactions" value="293"/>
</dbReference>
<dbReference type="EC" id="3.5.1.1" evidence="2"/>
<dbReference type="InterPro" id="IPR020827">
    <property type="entry name" value="Asparaginase/glutaminase_AS1"/>
</dbReference>
<dbReference type="InterPro" id="IPR027473">
    <property type="entry name" value="L-asparaginase_C"/>
</dbReference>
<dbReference type="InterPro" id="IPR027474">
    <property type="entry name" value="L-asparaginase_N"/>
</dbReference>
<dbReference type="Pfam" id="PF17763">
    <property type="entry name" value="Asparaginase_C"/>
    <property type="match status" value="1"/>
</dbReference>
<evidence type="ECO:0000256" key="2">
    <source>
        <dbReference type="ARBA" id="ARBA00012920"/>
    </source>
</evidence>
<evidence type="ECO:0000259" key="9">
    <source>
        <dbReference type="Pfam" id="PF17763"/>
    </source>
</evidence>
<feature type="domain" description="L-asparaginase N-terminal" evidence="8">
    <location>
        <begin position="7"/>
        <end position="198"/>
    </location>
</feature>
<feature type="binding site" evidence="5">
    <location>
        <begin position="92"/>
        <end position="93"/>
    </location>
    <ligand>
        <name>substrate</name>
    </ligand>
</feature>
<dbReference type="EMBL" id="FONA01000007">
    <property type="protein sequence ID" value="SFE12569.1"/>
    <property type="molecule type" value="Genomic_DNA"/>
</dbReference>
<dbReference type="InterPro" id="IPR041725">
    <property type="entry name" value="L-asparaginase_I"/>
</dbReference>
<comment type="similarity">
    <text evidence="1">Belongs to the asparaginase 1 family.</text>
</comment>
<evidence type="ECO:0000256" key="6">
    <source>
        <dbReference type="PROSITE-ProRule" id="PRU10099"/>
    </source>
</evidence>
<accession>A0A1I1XZH0</accession>
<keyword evidence="11" id="KW-1185">Reference proteome</keyword>
<dbReference type="NCBIfam" id="TIGR00519">
    <property type="entry name" value="asnASE_I"/>
    <property type="match status" value="1"/>
</dbReference>
<dbReference type="InterPro" id="IPR036152">
    <property type="entry name" value="Asp/glu_Ase-like_sf"/>
</dbReference>
<feature type="binding site" evidence="5">
    <location>
        <position position="61"/>
    </location>
    <ligand>
        <name>substrate</name>
    </ligand>
</feature>
<dbReference type="Gene3D" id="3.40.50.40">
    <property type="match status" value="1"/>
</dbReference>
<keyword evidence="3" id="KW-0378">Hydrolase</keyword>
<evidence type="ECO:0000256" key="5">
    <source>
        <dbReference type="PIRSR" id="PIRSR001220-2"/>
    </source>
</evidence>
<dbReference type="InParanoid" id="A0A1I1XZH0"/>
<dbReference type="InterPro" id="IPR006033">
    <property type="entry name" value="AsnA_fam"/>
</dbReference>
<feature type="active site" description="O-isoaspartyl threonine intermediate" evidence="4">
    <location>
        <position position="16"/>
    </location>
</feature>
<dbReference type="PANTHER" id="PTHR11707:SF28">
    <property type="entry name" value="60 KDA LYSOPHOSPHOLIPASE"/>
    <property type="match status" value="1"/>
</dbReference>
<proteinExistence type="inferred from homology"/>
<dbReference type="GO" id="GO:0004067">
    <property type="term" value="F:asparaginase activity"/>
    <property type="evidence" value="ECO:0007669"/>
    <property type="project" value="UniProtKB-UniRule"/>
</dbReference>
<dbReference type="eggNOG" id="COG0252">
    <property type="taxonomic scope" value="Bacteria"/>
</dbReference>
<name>A0A1I1XZH0_9BACT</name>
<dbReference type="Proteomes" id="UP000181976">
    <property type="component" value="Unassembled WGS sequence"/>
</dbReference>
<sequence length="347" mass="38769">MLAMNKQVLIIYTGGTIGMAIDAETNALVPFDFENISRKVPELKKFDFGVRSISFNPIVDSSEMSPEIWRKLVKIIEENYSLYDGFVVLHGTDTMAYTASALSFLLHNLQKPVILTGSQLPLGAIRTDGKENLLTALEIAAAHKNGQSLVPEVCIYFQDKLFRGNRTTKYNAEHFRAFRSDNYPPLAEVGLHIKYNYPYIRYTTLKGTFSVSTRMDNNVSLLKIFPGITENVVRSVLETPGLRGVVLETYGSGNAPTAEWFIRALRDAIDRGIIIINVTQCLAGNVEMWRYETGRHLLNMGVISGHDITTEAALTKLMYLLGNRSSTEELIADLNRSLKGEIKPVNP</sequence>
<feature type="active site" evidence="7">
    <location>
        <position position="92"/>
    </location>
</feature>
<dbReference type="GO" id="GO:0009066">
    <property type="term" value="P:aspartate family amino acid metabolic process"/>
    <property type="evidence" value="ECO:0007669"/>
    <property type="project" value="UniProtKB-ARBA"/>
</dbReference>
<dbReference type="InterPro" id="IPR027475">
    <property type="entry name" value="Asparaginase/glutaminase_AS2"/>
</dbReference>
<dbReference type="FunFam" id="3.40.50.1170:FF:000001">
    <property type="entry name" value="L-asparaginase 2"/>
    <property type="match status" value="1"/>
</dbReference>
<dbReference type="InterPro" id="IPR040919">
    <property type="entry name" value="Asparaginase_C"/>
</dbReference>
<feature type="active site" evidence="6">
    <location>
        <position position="16"/>
    </location>
</feature>
<reference evidence="10 11" key="1">
    <citation type="submission" date="2016-10" db="EMBL/GenBank/DDBJ databases">
        <authorList>
            <person name="de Groot N.N."/>
        </authorList>
    </citation>
    <scope>NUCLEOTIDE SEQUENCE [LARGE SCALE GENOMIC DNA]</scope>
    <source>
        <strain evidence="10 11">DSM 19012</strain>
    </source>
</reference>
<evidence type="ECO:0000313" key="10">
    <source>
        <dbReference type="EMBL" id="SFE12569.1"/>
    </source>
</evidence>
<dbReference type="STRING" id="385682.SAMN05444380_10719"/>
<dbReference type="Pfam" id="PF00710">
    <property type="entry name" value="Asparaginase"/>
    <property type="match status" value="1"/>
</dbReference>
<dbReference type="SMART" id="SM00870">
    <property type="entry name" value="Asparaginase"/>
    <property type="match status" value="1"/>
</dbReference>
<gene>
    <name evidence="10" type="ORF">SAMN05444380_10719</name>
</gene>
<evidence type="ECO:0000256" key="3">
    <source>
        <dbReference type="ARBA" id="ARBA00022801"/>
    </source>
</evidence>
<evidence type="ECO:0000256" key="7">
    <source>
        <dbReference type="PROSITE-ProRule" id="PRU10100"/>
    </source>
</evidence>
<dbReference type="Gene3D" id="3.40.50.1170">
    <property type="entry name" value="L-asparaginase, N-terminal domain"/>
    <property type="match status" value="1"/>
</dbReference>
<evidence type="ECO:0000259" key="8">
    <source>
        <dbReference type="Pfam" id="PF00710"/>
    </source>
</evidence>
<dbReference type="SUPFAM" id="SSF53774">
    <property type="entry name" value="Glutaminase/Asparaginase"/>
    <property type="match status" value="1"/>
</dbReference>
<dbReference type="CDD" id="cd08963">
    <property type="entry name" value="L-asparaginase_I"/>
    <property type="match status" value="1"/>
</dbReference>
<dbReference type="PROSITE" id="PS51732">
    <property type="entry name" value="ASN_GLN_ASE_3"/>
    <property type="match status" value="1"/>
</dbReference>
<feature type="domain" description="Asparaginase/glutaminase C-terminal" evidence="9">
    <location>
        <begin position="218"/>
        <end position="330"/>
    </location>
</feature>
<dbReference type="PROSITE" id="PS00917">
    <property type="entry name" value="ASN_GLN_ASE_2"/>
    <property type="match status" value="1"/>
</dbReference>